<dbReference type="Pfam" id="PF05547">
    <property type="entry name" value="Peptidase_M6"/>
    <property type="match status" value="1"/>
</dbReference>
<keyword evidence="2" id="KW-0482">Metalloprotease</keyword>
<feature type="domain" description="Peptidase M6-like" evidence="1">
    <location>
        <begin position="157"/>
        <end position="358"/>
    </location>
</feature>
<dbReference type="PANTHER" id="PTHR41775">
    <property type="entry name" value="SECRETED PROTEIN-RELATED"/>
    <property type="match status" value="1"/>
</dbReference>
<dbReference type="NCBIfam" id="TIGR03296">
    <property type="entry name" value="M6dom_TIGR03296"/>
    <property type="match status" value="1"/>
</dbReference>
<accession>A0A940DJH5</accession>
<reference evidence="2" key="1">
    <citation type="submission" date="2020-10" db="EMBL/GenBank/DDBJ databases">
        <authorList>
            <person name="Gilroy R."/>
        </authorList>
    </citation>
    <scope>NUCLEOTIDE SEQUENCE</scope>
    <source>
        <strain evidence="2">3924</strain>
    </source>
</reference>
<dbReference type="GO" id="GO:0008237">
    <property type="term" value="F:metallopeptidase activity"/>
    <property type="evidence" value="ECO:0007669"/>
    <property type="project" value="UniProtKB-KW"/>
</dbReference>
<protein>
    <submittedName>
        <fullName evidence="2">M6 family metalloprotease domain-containing protein</fullName>
    </submittedName>
</protein>
<keyword evidence="2" id="KW-0645">Protease</keyword>
<dbReference type="AlphaFoldDB" id="A0A940DJH5"/>
<dbReference type="SUPFAM" id="SSF55486">
    <property type="entry name" value="Metalloproteases ('zincins'), catalytic domain"/>
    <property type="match status" value="1"/>
</dbReference>
<dbReference type="InterPro" id="IPR008757">
    <property type="entry name" value="Peptidase_M6-like_domain"/>
</dbReference>
<comment type="caution">
    <text evidence="2">The sequence shown here is derived from an EMBL/GenBank/DDBJ whole genome shotgun (WGS) entry which is preliminary data.</text>
</comment>
<evidence type="ECO:0000313" key="2">
    <source>
        <dbReference type="EMBL" id="MBO8440075.1"/>
    </source>
</evidence>
<gene>
    <name evidence="2" type="ORF">IAC51_05430</name>
</gene>
<sequence length="600" mass="66784">MKRFLALILFGLSCAGLWSVPARHGKILATQPDGTTIEVEISGDETFHYTATTDGYLVKRNSEGFFEYATITNGEIVTSGIRVYNQDMKANTNIEAFSIERQLEMLNSTWTQRAAAKRQAQQTNATENGLADEGIVILVNFQDVKFTVENPQAAFDSLLNQEGYSENGALGSARDYFYASSAGQYDPTFHIYGPYDLPHDMEYYGANNYTGDKHPEQMIVDAVKKLYADTTANINLSDYDQNGDGLIDFVFVYYAGHNEAEGGPENSIWPHKSQINDNPAISEADRNIEYDGKKLGMYACTSELRGAGGNEMCGVGTFCHEFGHVLGLMDLYSTNYNGHKTLGTWDIMDQGAYNNDGKTPPLYSAFERFVLGWLTPEVIKADTSYVLENIGTSNKTFIIRSDGGTTLPNWNTTNKYYLLETRVNEIDNTWDEYLPGQGMIITQIAYSQRKWMMNTINDDEDNMGVDLIEADGRTDYMIDGKKGDAFPGLMNVTGFNAYDRFWLSGITFDEDASTVSFKVKGTSVGVENVFENQGEIFIAGSTVYGLEAGMKLRCIDMSGRTLWSDVALSDTYTFDMPQGLYCIIVSQDGMQRKVLKSVGK</sequence>
<dbReference type="Proteomes" id="UP000712007">
    <property type="component" value="Unassembled WGS sequence"/>
</dbReference>
<dbReference type="PANTHER" id="PTHR41775:SF1">
    <property type="entry name" value="PEPTIDASE M6-LIKE DOMAIN-CONTAINING PROTEIN"/>
    <property type="match status" value="1"/>
</dbReference>
<evidence type="ECO:0000313" key="3">
    <source>
        <dbReference type="Proteomes" id="UP000712007"/>
    </source>
</evidence>
<organism evidence="2 3">
    <name type="scientific">Candidatus Aphodosoma intestinipullorum</name>
    <dbReference type="NCBI Taxonomy" id="2840674"/>
    <lineage>
        <taxon>Bacteria</taxon>
        <taxon>Pseudomonadati</taxon>
        <taxon>Bacteroidota</taxon>
        <taxon>Bacteroidia</taxon>
        <taxon>Bacteroidales</taxon>
        <taxon>Candidatus Aphodosoma</taxon>
    </lineage>
</organism>
<keyword evidence="2" id="KW-0378">Hydrolase</keyword>
<evidence type="ECO:0000259" key="1">
    <source>
        <dbReference type="Pfam" id="PF05547"/>
    </source>
</evidence>
<proteinExistence type="predicted"/>
<dbReference type="EMBL" id="JADIMV010000093">
    <property type="protein sequence ID" value="MBO8440075.1"/>
    <property type="molecule type" value="Genomic_DNA"/>
</dbReference>
<reference evidence="2" key="2">
    <citation type="journal article" date="2021" name="PeerJ">
        <title>Extensive microbial diversity within the chicken gut microbiome revealed by metagenomics and culture.</title>
        <authorList>
            <person name="Gilroy R."/>
            <person name="Ravi A."/>
            <person name="Getino M."/>
            <person name="Pursley I."/>
            <person name="Horton D.L."/>
            <person name="Alikhan N.F."/>
            <person name="Baker D."/>
            <person name="Gharbi K."/>
            <person name="Hall N."/>
            <person name="Watson M."/>
            <person name="Adriaenssens E.M."/>
            <person name="Foster-Nyarko E."/>
            <person name="Jarju S."/>
            <person name="Secka A."/>
            <person name="Antonio M."/>
            <person name="Oren A."/>
            <person name="Chaudhuri R.R."/>
            <person name="La Ragione R."/>
            <person name="Hildebrand F."/>
            <person name="Pallen M.J."/>
        </authorList>
    </citation>
    <scope>NUCLEOTIDE SEQUENCE</scope>
    <source>
        <strain evidence="2">3924</strain>
    </source>
</reference>
<name>A0A940DJH5_9BACT</name>
<dbReference type="GO" id="GO:0006508">
    <property type="term" value="P:proteolysis"/>
    <property type="evidence" value="ECO:0007669"/>
    <property type="project" value="InterPro"/>
</dbReference>